<dbReference type="PANTHER" id="PTHR36558:SF1">
    <property type="entry name" value="RESTRICTION ENDONUCLEASE DOMAIN-CONTAINING PROTEIN-RELATED"/>
    <property type="match status" value="1"/>
</dbReference>
<protein>
    <recommendedName>
        <fullName evidence="1">Putative restriction endonuclease domain-containing protein</fullName>
    </recommendedName>
</protein>
<dbReference type="InterPro" id="IPR012296">
    <property type="entry name" value="Nuclease_put_TT1808"/>
</dbReference>
<dbReference type="EMBL" id="AP012338">
    <property type="protein sequence ID" value="BAM04913.1"/>
    <property type="molecule type" value="Genomic_DNA"/>
</dbReference>
<evidence type="ECO:0000259" key="1">
    <source>
        <dbReference type="Pfam" id="PF05685"/>
    </source>
</evidence>
<dbReference type="InterPro" id="IPR008538">
    <property type="entry name" value="Uma2"/>
</dbReference>
<dbReference type="HOGENOM" id="CLU_076312_6_0_0"/>
<proteinExistence type="predicted"/>
<feature type="domain" description="Putative restriction endonuclease" evidence="1">
    <location>
        <begin position="12"/>
        <end position="171"/>
    </location>
</feature>
<dbReference type="InterPro" id="IPR011335">
    <property type="entry name" value="Restrct_endonuc-II-like"/>
</dbReference>
<dbReference type="OrthoDB" id="9808428at2"/>
<dbReference type="AlphaFoldDB" id="I0II25"/>
<dbReference type="PANTHER" id="PTHR36558">
    <property type="entry name" value="GLR1098 PROTEIN"/>
    <property type="match status" value="1"/>
</dbReference>
<dbReference type="SUPFAM" id="SSF52980">
    <property type="entry name" value="Restriction endonuclease-like"/>
    <property type="match status" value="1"/>
</dbReference>
<gene>
    <name evidence="2" type="ordered locus">PSMK_27540</name>
</gene>
<accession>I0II25</accession>
<evidence type="ECO:0000313" key="3">
    <source>
        <dbReference type="Proteomes" id="UP000007881"/>
    </source>
</evidence>
<name>I0II25_PHYMF</name>
<dbReference type="CDD" id="cd06260">
    <property type="entry name" value="DUF820-like"/>
    <property type="match status" value="1"/>
</dbReference>
<organism evidence="2 3">
    <name type="scientific">Phycisphaera mikurensis (strain NBRC 102666 / KCTC 22515 / FYK2301M01)</name>
    <dbReference type="NCBI Taxonomy" id="1142394"/>
    <lineage>
        <taxon>Bacteria</taxon>
        <taxon>Pseudomonadati</taxon>
        <taxon>Planctomycetota</taxon>
        <taxon>Phycisphaerae</taxon>
        <taxon>Phycisphaerales</taxon>
        <taxon>Phycisphaeraceae</taxon>
        <taxon>Phycisphaera</taxon>
    </lineage>
</organism>
<dbReference type="RefSeq" id="WP_014438123.1">
    <property type="nucleotide sequence ID" value="NC_017080.1"/>
</dbReference>
<dbReference type="Pfam" id="PF05685">
    <property type="entry name" value="Uma2"/>
    <property type="match status" value="1"/>
</dbReference>
<sequence>MSALPSSPLVSVEEYLAGEAVAEQKHEYVGGMIYMMAGGRNRHHRIATNAVATLHAGLRGQRCAAFNSDTKVRVRSTPKTRFYYPDAMVVCEPNPEDDVFQDQPVVIVEVLSESTRRVDEGEKRDAYLTIPSLRVLLLVEPERPRVSVDRRGSDGGFERSWREGEDAVVALPELGSELPLRELYAA</sequence>
<dbReference type="KEGG" id="phm:PSMK_27540"/>
<dbReference type="STRING" id="1142394.PSMK_27540"/>
<keyword evidence="3" id="KW-1185">Reference proteome</keyword>
<reference evidence="2 3" key="1">
    <citation type="submission" date="2012-02" db="EMBL/GenBank/DDBJ databases">
        <title>Complete genome sequence of Phycisphaera mikurensis NBRC 102666.</title>
        <authorList>
            <person name="Ankai A."/>
            <person name="Hosoyama A."/>
            <person name="Terui Y."/>
            <person name="Sekine M."/>
            <person name="Fukai R."/>
            <person name="Kato Y."/>
            <person name="Nakamura S."/>
            <person name="Yamada-Narita S."/>
            <person name="Kawakoshi A."/>
            <person name="Fukunaga Y."/>
            <person name="Yamazaki S."/>
            <person name="Fujita N."/>
        </authorList>
    </citation>
    <scope>NUCLEOTIDE SEQUENCE [LARGE SCALE GENOMIC DNA]</scope>
    <source>
        <strain evidence="3">NBRC 102666 / KCTC 22515 / FYK2301M01</strain>
    </source>
</reference>
<dbReference type="eggNOG" id="COG4636">
    <property type="taxonomic scope" value="Bacteria"/>
</dbReference>
<evidence type="ECO:0000313" key="2">
    <source>
        <dbReference type="EMBL" id="BAM04913.1"/>
    </source>
</evidence>
<dbReference type="Gene3D" id="3.90.1570.10">
    <property type="entry name" value="tt1808, chain A"/>
    <property type="match status" value="1"/>
</dbReference>
<dbReference type="Proteomes" id="UP000007881">
    <property type="component" value="Chromosome"/>
</dbReference>